<name>A0A0A1XJS0_ZEUCU</name>
<evidence type="ECO:0000256" key="11">
    <source>
        <dbReference type="ARBA" id="ARBA00065434"/>
    </source>
</evidence>
<dbReference type="PIRSF" id="PIRSF017259">
    <property type="entry name" value="tRNA_mtfrase_TRM11"/>
    <property type="match status" value="1"/>
</dbReference>
<dbReference type="Gene3D" id="3.40.50.150">
    <property type="entry name" value="Vaccinia Virus protein VP39"/>
    <property type="match status" value="1"/>
</dbReference>
<sequence>MTNNWKKYILWFAQEHLDFRVAEFNSIIKLFGLKHRTLIDNVLKPFWIVEFANEEAAIQFASRSVSLRSIYELWGHSNNLKSFHEILQNNIKAKENVMEAYSKNSFKIVVETYNKHISQKEKVAKIETLEYLPFHGDVDLKTPQTEWCYIEFYGLDPTDVPTEPDDILFGRLIANGQRELIKELSLKKRKFIGNTSMDAQLSLLMVNQALVKEGDLVLDPFVGTGSLLVSAAKFGGYVLGADIDFMMLHGRSRPSRITQKVRERDERVRANLEQYGCGDRYIDVIISDFSNPLWREGVEFDAIITDPPYGIRESTEKVESKATSKQNTRTKDMPHYPSTSHYSLQQLYMDLLHFSAQHLKVGGRLVCWLPYHRDDYTNEMIPQHSSLVLVGNSEQPLSGLTSRRLLTYERRDIHATDDSEQPSCEFPNSYDFRDRYFNNAPESRTERRTRKAEQRELGRIEALKRGKIITDNKEAKNNLNKSRFN</sequence>
<keyword evidence="8 15" id="KW-0694">RNA-binding</keyword>
<dbReference type="Pfam" id="PF01170">
    <property type="entry name" value="UPF0020"/>
    <property type="match status" value="1"/>
</dbReference>
<keyword evidence="7 15" id="KW-0819">tRNA processing</keyword>
<dbReference type="OrthoDB" id="296065at2759"/>
<comment type="function">
    <text evidence="10">Catalytic subunit of the TRMT11-TRM112 methyltransferase complex, that specifically mediates the S-adenosyl-L-methionine-dependent N(2)-methylation of guanosine nucleotide at position 10 (m2G10) in tRNAs. This is one of the major tRNA (guanine-N(2))-methyltransferases.</text>
</comment>
<dbReference type="EMBL" id="GBXI01003051">
    <property type="protein sequence ID" value="JAD11241.1"/>
    <property type="molecule type" value="Transcribed_RNA"/>
</dbReference>
<dbReference type="GO" id="GO:0043527">
    <property type="term" value="C:tRNA methyltransferase complex"/>
    <property type="evidence" value="ECO:0007669"/>
    <property type="project" value="UniProtKB-ARBA"/>
</dbReference>
<feature type="domain" description="tRNA (guanine(10)-N(2))-methyltransferase TRMT11 N-terminal" evidence="18">
    <location>
        <begin position="6"/>
        <end position="178"/>
    </location>
</feature>
<proteinExistence type="inferred from homology"/>
<dbReference type="EC" id="2.1.1.214" evidence="12"/>
<keyword evidence="4 15" id="KW-0489">Methyltransferase</keyword>
<dbReference type="PANTHER" id="PTHR13370">
    <property type="entry name" value="RNA METHYLASE-RELATED"/>
    <property type="match status" value="1"/>
</dbReference>
<protein>
    <recommendedName>
        <fullName evidence="13">tRNA (guanine(10)-N(2))-methyltransferase TRMT11</fullName>
        <ecNumber evidence="12">2.1.1.214</ecNumber>
    </recommendedName>
    <alternativeName>
        <fullName evidence="14">tRNA methyltransferase 11 homolog</fullName>
    </alternativeName>
</protein>
<dbReference type="AlphaFoldDB" id="A0A0A1XJS0"/>
<dbReference type="GO" id="GO:0005737">
    <property type="term" value="C:cytoplasm"/>
    <property type="evidence" value="ECO:0007669"/>
    <property type="project" value="UniProtKB-SubCell"/>
</dbReference>
<keyword evidence="6 15" id="KW-0949">S-adenosyl-L-methionine</keyword>
<reference evidence="19" key="2">
    <citation type="journal article" date="2015" name="Gigascience">
        <title>Reconstructing a comprehensive transcriptome assembly of a white-pupal translocated strain of the pest fruit fly Bactrocera cucurbitae.</title>
        <authorList>
            <person name="Sim S.B."/>
            <person name="Calla B."/>
            <person name="Hall B."/>
            <person name="DeRego T."/>
            <person name="Geib S.M."/>
        </authorList>
    </citation>
    <scope>NUCLEOTIDE SEQUENCE</scope>
</reference>
<evidence type="ECO:0000256" key="8">
    <source>
        <dbReference type="ARBA" id="ARBA00022884"/>
    </source>
</evidence>
<evidence type="ECO:0000256" key="6">
    <source>
        <dbReference type="ARBA" id="ARBA00022691"/>
    </source>
</evidence>
<dbReference type="GO" id="GO:0032259">
    <property type="term" value="P:methylation"/>
    <property type="evidence" value="ECO:0007669"/>
    <property type="project" value="UniProtKB-UniRule"/>
</dbReference>
<dbReference type="GO" id="GO:0000049">
    <property type="term" value="F:tRNA binding"/>
    <property type="evidence" value="ECO:0007669"/>
    <property type="project" value="UniProtKB-UniRule"/>
</dbReference>
<dbReference type="Pfam" id="PF25904">
    <property type="entry name" value="Tmrp11_N"/>
    <property type="match status" value="1"/>
</dbReference>
<feature type="region of interest" description="Disordered" evidence="16">
    <location>
        <begin position="314"/>
        <end position="337"/>
    </location>
</feature>
<evidence type="ECO:0000256" key="7">
    <source>
        <dbReference type="ARBA" id="ARBA00022694"/>
    </source>
</evidence>
<dbReference type="PROSITE" id="PS51627">
    <property type="entry name" value="SAM_MT_TRM11"/>
    <property type="match status" value="1"/>
</dbReference>
<comment type="catalytic activity">
    <reaction evidence="9">
        <text>guanosine(10) in tRNA + S-adenosyl-L-methionine = N(2)-methylguanosine(10) in tRNA + S-adenosyl-L-homocysteine + H(+)</text>
        <dbReference type="Rhea" id="RHEA:43128"/>
        <dbReference type="Rhea" id="RHEA-COMP:10355"/>
        <dbReference type="Rhea" id="RHEA-COMP:10357"/>
        <dbReference type="ChEBI" id="CHEBI:15378"/>
        <dbReference type="ChEBI" id="CHEBI:57856"/>
        <dbReference type="ChEBI" id="CHEBI:59789"/>
        <dbReference type="ChEBI" id="CHEBI:74269"/>
        <dbReference type="ChEBI" id="CHEBI:74481"/>
        <dbReference type="EC" id="2.1.1.214"/>
    </reaction>
    <physiologicalReaction direction="left-to-right" evidence="9">
        <dbReference type="Rhea" id="RHEA:43129"/>
    </physiologicalReaction>
</comment>
<comment type="subunit">
    <text evidence="11">Part of the heterodimeric TRMT11-TRM112 methyltransferase complex; this complex forms an active tRNA methyltransferase, where TRMT112 acts as an activator of the catalytic subunit TRMT11.</text>
</comment>
<evidence type="ECO:0000256" key="15">
    <source>
        <dbReference type="PROSITE-ProRule" id="PRU00959"/>
    </source>
</evidence>
<evidence type="ECO:0000256" key="1">
    <source>
        <dbReference type="ARBA" id="ARBA00004496"/>
    </source>
</evidence>
<organism evidence="19">
    <name type="scientific">Zeugodacus cucurbitae</name>
    <name type="common">Melon fruit fly</name>
    <name type="synonym">Bactrocera cucurbitae</name>
    <dbReference type="NCBI Taxonomy" id="28588"/>
    <lineage>
        <taxon>Eukaryota</taxon>
        <taxon>Metazoa</taxon>
        <taxon>Ecdysozoa</taxon>
        <taxon>Arthropoda</taxon>
        <taxon>Hexapoda</taxon>
        <taxon>Insecta</taxon>
        <taxon>Pterygota</taxon>
        <taxon>Neoptera</taxon>
        <taxon>Endopterygota</taxon>
        <taxon>Diptera</taxon>
        <taxon>Brachycera</taxon>
        <taxon>Muscomorpha</taxon>
        <taxon>Tephritoidea</taxon>
        <taxon>Tephritidae</taxon>
        <taxon>Zeugodacus</taxon>
        <taxon>Zeugodacus</taxon>
    </lineage>
</organism>
<evidence type="ECO:0000256" key="4">
    <source>
        <dbReference type="ARBA" id="ARBA00022603"/>
    </source>
</evidence>
<dbReference type="InterPro" id="IPR029063">
    <property type="entry name" value="SAM-dependent_MTases_sf"/>
</dbReference>
<comment type="similarity">
    <text evidence="15">Belongs to the class I-like SAM-binding methyltransferase superfamily. TRM11 methyltransferase family.</text>
</comment>
<evidence type="ECO:0000259" key="17">
    <source>
        <dbReference type="Pfam" id="PF01170"/>
    </source>
</evidence>
<dbReference type="PANTHER" id="PTHR13370:SF3">
    <property type="entry name" value="TRNA (GUANINE(10)-N2)-METHYLTRANSFERASE HOMOLOG"/>
    <property type="match status" value="1"/>
</dbReference>
<keyword evidence="3 15" id="KW-0820">tRNA-binding</keyword>
<evidence type="ECO:0000313" key="19">
    <source>
        <dbReference type="EMBL" id="JAD11241.1"/>
    </source>
</evidence>
<evidence type="ECO:0000256" key="13">
    <source>
        <dbReference type="ARBA" id="ARBA00067484"/>
    </source>
</evidence>
<evidence type="ECO:0000259" key="18">
    <source>
        <dbReference type="Pfam" id="PF25904"/>
    </source>
</evidence>
<evidence type="ECO:0000256" key="16">
    <source>
        <dbReference type="SAM" id="MobiDB-lite"/>
    </source>
</evidence>
<dbReference type="InterPro" id="IPR016691">
    <property type="entry name" value="TRMT11"/>
</dbReference>
<feature type="compositionally biased region" description="Basic and acidic residues" evidence="16">
    <location>
        <begin position="443"/>
        <end position="457"/>
    </location>
</feature>
<evidence type="ECO:0000256" key="12">
    <source>
        <dbReference type="ARBA" id="ARBA00066937"/>
    </source>
</evidence>
<dbReference type="SUPFAM" id="SSF53335">
    <property type="entry name" value="S-adenosyl-L-methionine-dependent methyltransferases"/>
    <property type="match status" value="1"/>
</dbReference>
<keyword evidence="5 15" id="KW-0808">Transferase</keyword>
<dbReference type="PRINTS" id="PR00507">
    <property type="entry name" value="N12N6MTFRASE"/>
</dbReference>
<dbReference type="PROSITE" id="PS00092">
    <property type="entry name" value="N6_MTASE"/>
    <property type="match status" value="1"/>
</dbReference>
<evidence type="ECO:0000256" key="5">
    <source>
        <dbReference type="ARBA" id="ARBA00022679"/>
    </source>
</evidence>
<reference evidence="19" key="1">
    <citation type="submission" date="2014-11" db="EMBL/GenBank/DDBJ databases">
        <authorList>
            <person name="Geib S."/>
        </authorList>
    </citation>
    <scope>NUCLEOTIDE SEQUENCE</scope>
</reference>
<evidence type="ECO:0000256" key="10">
    <source>
        <dbReference type="ARBA" id="ARBA00056270"/>
    </source>
</evidence>
<dbReference type="GO" id="GO:0008033">
    <property type="term" value="P:tRNA processing"/>
    <property type="evidence" value="ECO:0007669"/>
    <property type="project" value="UniProtKB-UniRule"/>
</dbReference>
<comment type="subcellular location">
    <subcellularLocation>
        <location evidence="1">Cytoplasm</location>
    </subcellularLocation>
</comment>
<dbReference type="InterPro" id="IPR002052">
    <property type="entry name" value="DNA_methylase_N6_adenine_CS"/>
</dbReference>
<dbReference type="GO" id="GO:0160102">
    <property type="term" value="F:tRNA (guanine(10)-N2)-methyltransferase activity"/>
    <property type="evidence" value="ECO:0007669"/>
    <property type="project" value="UniProtKB-EC"/>
</dbReference>
<feature type="domain" description="Ribosomal RNA large subunit methyltransferase K/L-like methyltransferase" evidence="17">
    <location>
        <begin position="188"/>
        <end position="318"/>
    </location>
</feature>
<evidence type="ECO:0000256" key="3">
    <source>
        <dbReference type="ARBA" id="ARBA00022555"/>
    </source>
</evidence>
<accession>A0A0A1XJS0</accession>
<dbReference type="CDD" id="cd02440">
    <property type="entry name" value="AdoMet_MTases"/>
    <property type="match status" value="1"/>
</dbReference>
<keyword evidence="2" id="KW-0963">Cytoplasm</keyword>
<dbReference type="InterPro" id="IPR059073">
    <property type="entry name" value="TRMT11_N"/>
</dbReference>
<evidence type="ECO:0000256" key="14">
    <source>
        <dbReference type="ARBA" id="ARBA00075308"/>
    </source>
</evidence>
<feature type="region of interest" description="Disordered" evidence="16">
    <location>
        <begin position="438"/>
        <end position="457"/>
    </location>
</feature>
<evidence type="ECO:0000256" key="2">
    <source>
        <dbReference type="ARBA" id="ARBA00022490"/>
    </source>
</evidence>
<dbReference type="FunFam" id="3.40.50.150:FF:000468">
    <property type="entry name" value="SD03208p"/>
    <property type="match status" value="1"/>
</dbReference>
<evidence type="ECO:0000256" key="9">
    <source>
        <dbReference type="ARBA" id="ARBA00050985"/>
    </source>
</evidence>
<dbReference type="InterPro" id="IPR000241">
    <property type="entry name" value="RlmKL-like_Mtase"/>
</dbReference>
<gene>
    <name evidence="19" type="primary">TRMT11_1</name>
    <name evidence="19" type="ORF">g.33620</name>
</gene>